<proteinExistence type="inferred from homology"/>
<dbReference type="PANTHER" id="PTHR10583:SF1">
    <property type="entry name" value="CHROMOGRANIN-A"/>
    <property type="match status" value="1"/>
</dbReference>
<dbReference type="Pfam" id="PF01271">
    <property type="entry name" value="Granin"/>
    <property type="match status" value="3"/>
</dbReference>
<evidence type="ECO:0000313" key="11">
    <source>
        <dbReference type="EMBL" id="CAH6849611.1"/>
    </source>
</evidence>
<evidence type="ECO:0000256" key="7">
    <source>
        <dbReference type="ARBA" id="ARBA00037849"/>
    </source>
</evidence>
<evidence type="ECO:0000256" key="9">
    <source>
        <dbReference type="SAM" id="MobiDB-lite"/>
    </source>
</evidence>
<evidence type="ECO:0000256" key="10">
    <source>
        <dbReference type="SAM" id="SignalP"/>
    </source>
</evidence>
<dbReference type="GO" id="GO:0042742">
    <property type="term" value="P:defense response to bacterium"/>
    <property type="evidence" value="ECO:0007669"/>
    <property type="project" value="TreeGrafter"/>
</dbReference>
<dbReference type="AlphaFoldDB" id="A0AAU9ZTD1"/>
<feature type="region of interest" description="Disordered" evidence="9">
    <location>
        <begin position="86"/>
        <end position="409"/>
    </location>
</feature>
<evidence type="ECO:0000256" key="2">
    <source>
        <dbReference type="ARBA" id="ARBA00005723"/>
    </source>
</evidence>
<organism evidence="11 12">
    <name type="scientific">Phodopus roborovskii</name>
    <name type="common">Roborovski's desert hamster</name>
    <name type="synonym">Cricetulus roborovskii</name>
    <dbReference type="NCBI Taxonomy" id="109678"/>
    <lineage>
        <taxon>Eukaryota</taxon>
        <taxon>Metazoa</taxon>
        <taxon>Chordata</taxon>
        <taxon>Craniata</taxon>
        <taxon>Vertebrata</taxon>
        <taxon>Euteleostomi</taxon>
        <taxon>Mammalia</taxon>
        <taxon>Eutheria</taxon>
        <taxon>Euarchontoglires</taxon>
        <taxon>Glires</taxon>
        <taxon>Rodentia</taxon>
        <taxon>Myomorpha</taxon>
        <taxon>Muroidea</taxon>
        <taxon>Cricetidae</taxon>
        <taxon>Cricetinae</taxon>
        <taxon>Phodopus</taxon>
    </lineage>
</organism>
<comment type="similarity">
    <text evidence="2">Belongs to the chromogranin/secretogranin protein family.</text>
</comment>
<reference evidence="11" key="1">
    <citation type="submission" date="2022-06" db="EMBL/GenBank/DDBJ databases">
        <authorList>
            <person name="Andreotti S."/>
            <person name="Wyler E."/>
        </authorList>
    </citation>
    <scope>NUCLEOTIDE SEQUENCE</scope>
</reference>
<keyword evidence="4" id="KW-1015">Disulfide bond</keyword>
<dbReference type="GO" id="GO:0046676">
    <property type="term" value="P:negative regulation of insulin secretion"/>
    <property type="evidence" value="ECO:0007669"/>
    <property type="project" value="TreeGrafter"/>
</dbReference>
<evidence type="ECO:0000256" key="1">
    <source>
        <dbReference type="ARBA" id="ARBA00004613"/>
    </source>
</evidence>
<comment type="function">
    <text evidence="6">Strongly inhibits glucose induced insulin release from the pancreas.</text>
</comment>
<dbReference type="InterPro" id="IPR001819">
    <property type="entry name" value="Chromogranin_AB"/>
</dbReference>
<comment type="subcellular location">
    <subcellularLocation>
        <location evidence="7">Cytoplasmic vesicle</location>
        <location evidence="7">Secretory vesicle</location>
        <location evidence="7">Neuronal dense core vesicle</location>
    </subcellularLocation>
    <subcellularLocation>
        <location evidence="1">Secreted</location>
    </subcellularLocation>
</comment>
<protein>
    <recommendedName>
        <fullName evidence="8">Chromogranin-A</fullName>
    </recommendedName>
</protein>
<gene>
    <name evidence="11" type="primary">Chga</name>
    <name evidence="11" type="ORF">PHOROB_LOCUS11672</name>
</gene>
<name>A0AAU9ZTD1_PHORO</name>
<feature type="compositionally biased region" description="Basic and acidic residues" evidence="9">
    <location>
        <begin position="375"/>
        <end position="402"/>
    </location>
</feature>
<feature type="compositionally biased region" description="Basic and acidic residues" evidence="9">
    <location>
        <begin position="242"/>
        <end position="252"/>
    </location>
</feature>
<keyword evidence="10" id="KW-0732">Signal</keyword>
<evidence type="ECO:0000256" key="5">
    <source>
        <dbReference type="ARBA" id="ARBA00023329"/>
    </source>
</evidence>
<feature type="compositionally biased region" description="Basic and acidic residues" evidence="9">
    <location>
        <begin position="303"/>
        <end position="350"/>
    </location>
</feature>
<dbReference type="GO" id="GO:0042583">
    <property type="term" value="C:chromaffin granule"/>
    <property type="evidence" value="ECO:0007669"/>
    <property type="project" value="TreeGrafter"/>
</dbReference>
<evidence type="ECO:0000256" key="6">
    <source>
        <dbReference type="ARBA" id="ARBA00037544"/>
    </source>
</evidence>
<feature type="chain" id="PRO_5043426447" description="Chromogranin-A" evidence="10">
    <location>
        <begin position="19"/>
        <end position="462"/>
    </location>
</feature>
<feature type="compositionally biased region" description="Basic and acidic residues" evidence="9">
    <location>
        <begin position="121"/>
        <end position="143"/>
    </location>
</feature>
<evidence type="ECO:0000256" key="3">
    <source>
        <dbReference type="ARBA" id="ARBA00022525"/>
    </source>
</evidence>
<dbReference type="GO" id="GO:0005615">
    <property type="term" value="C:extracellular space"/>
    <property type="evidence" value="ECO:0007669"/>
    <property type="project" value="TreeGrafter"/>
</dbReference>
<dbReference type="PRINTS" id="PR00659">
    <property type="entry name" value="CHROMOGRANIN"/>
</dbReference>
<comment type="caution">
    <text evidence="11">The sequence shown here is derived from an EMBL/GenBank/DDBJ whole genome shotgun (WGS) entry which is preliminary data.</text>
</comment>
<dbReference type="GO" id="GO:0033604">
    <property type="term" value="P:negative regulation of catecholamine secretion"/>
    <property type="evidence" value="ECO:0007669"/>
    <property type="project" value="TreeGrafter"/>
</dbReference>
<keyword evidence="12" id="KW-1185">Reference proteome</keyword>
<keyword evidence="3" id="KW-0964">Secreted</keyword>
<evidence type="ECO:0000256" key="4">
    <source>
        <dbReference type="ARBA" id="ARBA00023157"/>
    </source>
</evidence>
<dbReference type="GO" id="GO:0098992">
    <property type="term" value="C:neuronal dense core vesicle"/>
    <property type="evidence" value="ECO:0007669"/>
    <property type="project" value="UniProtKB-SubCell"/>
</dbReference>
<dbReference type="InterPro" id="IPR001990">
    <property type="entry name" value="Granin"/>
</dbReference>
<dbReference type="InterPro" id="IPR018054">
    <property type="entry name" value="Chromogranin_CS"/>
</dbReference>
<accession>A0AAU9ZTD1</accession>
<sequence>MRSAAVLALLLCAGQVFALPVNSPMTKGDTKVMKCVLEVISDSLSKPSPMPVSPECLETLQGDERVLSILRHQNLLKELQDLALQGAKERAQQQPEQQEQPQPHSSFEDELSKVSESQSSEAKHGDATAEAPPKEAVEKREGSDEAQQDGSETATEGPRPKAVPEPGQKSSMTGNSEAPREDTATNTQLLANLPNQELAEDSERGLGTRQQAGKAKPEEEEEEVRQKAGPEEVPTATSSSRPEYEEIQKDEGQSESQAVDGGRKTQVSEALPPEGELGLSQQEETGEDTAGAPQGLFPGGKSQELERKQEEEERLSREWGDKRWSRMDQLAKELTAEKRLQGDDDPDRSMKLSFRARAYGFRDPRPQLRRGWRPSSREDSVEARGDFEEKKEEEGSANRRAECGISKVQDQCQSPALSRSMVTMLCPLVQQVQSCRRQIKAALGEPALVSRLKNHPKRNHIP</sequence>
<feature type="signal peptide" evidence="10">
    <location>
        <begin position="1"/>
        <end position="18"/>
    </location>
</feature>
<evidence type="ECO:0000256" key="8">
    <source>
        <dbReference type="ARBA" id="ARBA00040787"/>
    </source>
</evidence>
<feature type="compositionally biased region" description="Polar residues" evidence="9">
    <location>
        <begin position="184"/>
        <end position="195"/>
    </location>
</feature>
<dbReference type="EMBL" id="CALSGD010001500">
    <property type="protein sequence ID" value="CAH6849611.1"/>
    <property type="molecule type" value="Genomic_DNA"/>
</dbReference>
<dbReference type="PROSITE" id="PS00423">
    <property type="entry name" value="GRANINS_2"/>
    <property type="match status" value="1"/>
</dbReference>
<dbReference type="PANTHER" id="PTHR10583">
    <property type="entry name" value="CHROMOGRANIN"/>
    <property type="match status" value="1"/>
</dbReference>
<dbReference type="GO" id="GO:0086030">
    <property type="term" value="P:adenylate cyclase-activating adrenergic receptor signaling pathway involved in cardiac muscle relaxation"/>
    <property type="evidence" value="ECO:0007669"/>
    <property type="project" value="TreeGrafter"/>
</dbReference>
<keyword evidence="5" id="KW-0968">Cytoplasmic vesicle</keyword>
<evidence type="ECO:0000313" key="12">
    <source>
        <dbReference type="Proteomes" id="UP001152836"/>
    </source>
</evidence>
<dbReference type="Proteomes" id="UP001152836">
    <property type="component" value="Unassembled WGS sequence"/>
</dbReference>
<feature type="compositionally biased region" description="Low complexity" evidence="9">
    <location>
        <begin position="92"/>
        <end position="103"/>
    </location>
</feature>